<reference evidence="2" key="1">
    <citation type="submission" date="2016-10" db="EMBL/GenBank/DDBJ databases">
        <authorList>
            <person name="de Groot N.N."/>
        </authorList>
    </citation>
    <scope>NUCLEOTIDE SEQUENCE</scope>
</reference>
<keyword evidence="2" id="KW-0723">Serine/threonine-protein kinase</keyword>
<accession>A0A1W1CUM1</accession>
<evidence type="ECO:0000313" key="2">
    <source>
        <dbReference type="EMBL" id="SFV69560.1"/>
    </source>
</evidence>
<keyword evidence="1" id="KW-0812">Transmembrane</keyword>
<name>A0A1W1CUM1_9ZZZZ</name>
<feature type="transmembrane region" description="Helical" evidence="1">
    <location>
        <begin position="46"/>
        <end position="66"/>
    </location>
</feature>
<protein>
    <submittedName>
        <fullName evidence="2">Serine/threonine protein kinase</fullName>
    </submittedName>
</protein>
<keyword evidence="2" id="KW-0418">Kinase</keyword>
<evidence type="ECO:0000256" key="1">
    <source>
        <dbReference type="SAM" id="Phobius"/>
    </source>
</evidence>
<keyword evidence="1" id="KW-0472">Membrane</keyword>
<dbReference type="GO" id="GO:0004674">
    <property type="term" value="F:protein serine/threonine kinase activity"/>
    <property type="evidence" value="ECO:0007669"/>
    <property type="project" value="UniProtKB-KW"/>
</dbReference>
<keyword evidence="1" id="KW-1133">Transmembrane helix</keyword>
<organism evidence="2">
    <name type="scientific">hydrothermal vent metagenome</name>
    <dbReference type="NCBI Taxonomy" id="652676"/>
    <lineage>
        <taxon>unclassified sequences</taxon>
        <taxon>metagenomes</taxon>
        <taxon>ecological metagenomes</taxon>
    </lineage>
</organism>
<proteinExistence type="predicted"/>
<keyword evidence="2" id="KW-0808">Transferase</keyword>
<dbReference type="AlphaFoldDB" id="A0A1W1CUM1"/>
<dbReference type="EMBL" id="FPHK01000134">
    <property type="protein sequence ID" value="SFV69560.1"/>
    <property type="molecule type" value="Genomic_DNA"/>
</dbReference>
<gene>
    <name evidence="2" type="ORF">MNB_SM-6-377</name>
</gene>
<sequence>MRSIAIDKEQRYSHYSEMHYELTHPEKVKPYFIKNAPLIEKSPLVFYKRAFTIMTFVNFLLIYLLLR</sequence>